<accession>A0ABN8GSB6</accession>
<dbReference type="EMBL" id="CAKMMG010000006">
    <property type="protein sequence ID" value="CAH1214413.1"/>
    <property type="molecule type" value="Genomic_DNA"/>
</dbReference>
<comment type="caution">
    <text evidence="2">The sequence shown here is derived from an EMBL/GenBank/DDBJ whole genome shotgun (WGS) entry which is preliminary data.</text>
</comment>
<dbReference type="SUPFAM" id="SSF56112">
    <property type="entry name" value="Protein kinase-like (PK-like)"/>
    <property type="match status" value="1"/>
</dbReference>
<evidence type="ECO:0000313" key="3">
    <source>
        <dbReference type="Proteomes" id="UP000838324"/>
    </source>
</evidence>
<keyword evidence="3" id="KW-1185">Reference proteome</keyword>
<sequence length="270" mass="30200">MQGNRIGVGRTAEVWEHGDGTILKLYLEDFPAAAVEQEFKVSTYVYAQGIRTPRPLELIESEGRSGIVFQQIHGRSLLSMISEKPWKLAEYSKKLAALHYNLHQLEGNPELGLYKEQLRKHIISAPMLTMEEKSAVLEQLEKLPEGSRLCHGDFHPDNVLLDKEAWIIDWMTGITGNPAADTARSVLMLSIGAMPPGTSLLTRVVTGFIRQRLTKGYIREYLSLSGGSYAEINAWILPVAAARLIEGVPVAEKEQLAKEVRKRLRSVRKA</sequence>
<dbReference type="InterPro" id="IPR002575">
    <property type="entry name" value="Aminoglycoside_PTrfase"/>
</dbReference>
<organism evidence="2 3">
    <name type="scientific">Paenibacillus auburnensis</name>
    <dbReference type="NCBI Taxonomy" id="2905649"/>
    <lineage>
        <taxon>Bacteria</taxon>
        <taxon>Bacillati</taxon>
        <taxon>Bacillota</taxon>
        <taxon>Bacilli</taxon>
        <taxon>Bacillales</taxon>
        <taxon>Paenibacillaceae</taxon>
        <taxon>Paenibacillus</taxon>
    </lineage>
</organism>
<dbReference type="Proteomes" id="UP000838324">
    <property type="component" value="Unassembled WGS sequence"/>
</dbReference>
<dbReference type="RefSeq" id="WP_236335823.1">
    <property type="nucleotide sequence ID" value="NZ_CAKMMG010000006.1"/>
</dbReference>
<protein>
    <recommendedName>
        <fullName evidence="1">Aminoglycoside phosphotransferase domain-containing protein</fullName>
    </recommendedName>
</protein>
<proteinExistence type="predicted"/>
<evidence type="ECO:0000259" key="1">
    <source>
        <dbReference type="Pfam" id="PF01636"/>
    </source>
</evidence>
<dbReference type="PANTHER" id="PTHR21310">
    <property type="entry name" value="AMINOGLYCOSIDE PHOSPHOTRANSFERASE-RELATED-RELATED"/>
    <property type="match status" value="1"/>
</dbReference>
<reference evidence="2" key="1">
    <citation type="submission" date="2022-01" db="EMBL/GenBank/DDBJ databases">
        <authorList>
            <person name="Criscuolo A."/>
        </authorList>
    </citation>
    <scope>NUCLEOTIDE SEQUENCE</scope>
    <source>
        <strain evidence="2">CIP111892</strain>
    </source>
</reference>
<dbReference type="Pfam" id="PF01636">
    <property type="entry name" value="APH"/>
    <property type="match status" value="1"/>
</dbReference>
<feature type="domain" description="Aminoglycoside phosphotransferase" evidence="1">
    <location>
        <begin position="5"/>
        <end position="201"/>
    </location>
</feature>
<gene>
    <name evidence="2" type="ORF">PAECIP111892_04021</name>
</gene>
<dbReference type="InterPro" id="IPR011009">
    <property type="entry name" value="Kinase-like_dom_sf"/>
</dbReference>
<dbReference type="Gene3D" id="3.90.1200.10">
    <property type="match status" value="1"/>
</dbReference>
<name>A0ABN8GSB6_9BACL</name>
<dbReference type="InterPro" id="IPR051678">
    <property type="entry name" value="AGP_Transferase"/>
</dbReference>
<dbReference type="PANTHER" id="PTHR21310:SF40">
    <property type="entry name" value="AMINOGLYCOSIDE PHOSPHOTRANSFERASE DOMAIN-CONTAINING PROTEIN-RELATED"/>
    <property type="match status" value="1"/>
</dbReference>
<evidence type="ECO:0000313" key="2">
    <source>
        <dbReference type="EMBL" id="CAH1214413.1"/>
    </source>
</evidence>